<evidence type="ECO:0000256" key="2">
    <source>
        <dbReference type="ARBA" id="ARBA00022729"/>
    </source>
</evidence>
<dbReference type="Proteomes" id="UP000635885">
    <property type="component" value="Unassembled WGS sequence"/>
</dbReference>
<accession>A0ABQ1MH28</accession>
<keyword evidence="5" id="KW-1185">Reference proteome</keyword>
<dbReference type="PANTHER" id="PTHR11069:SF38">
    <property type="entry name" value="GLUCURONOXYLANASE XYNC"/>
    <property type="match status" value="1"/>
</dbReference>
<gene>
    <name evidence="4" type="primary">xynC</name>
    <name evidence="4" type="ORF">GCM10010993_19240</name>
</gene>
<dbReference type="InterPro" id="IPR001139">
    <property type="entry name" value="Glyco_hydro_30"/>
</dbReference>
<evidence type="ECO:0000256" key="3">
    <source>
        <dbReference type="ARBA" id="ARBA00022801"/>
    </source>
</evidence>
<keyword evidence="3" id="KW-0378">Hydrolase</keyword>
<comment type="caution">
    <text evidence="4">The sequence shown here is derived from an EMBL/GenBank/DDBJ whole genome shotgun (WGS) entry which is preliminary data.</text>
</comment>
<organism evidence="4 5">
    <name type="scientific">Belliella aquatica</name>
    <dbReference type="NCBI Taxonomy" id="1323734"/>
    <lineage>
        <taxon>Bacteria</taxon>
        <taxon>Pseudomonadati</taxon>
        <taxon>Bacteroidota</taxon>
        <taxon>Cytophagia</taxon>
        <taxon>Cytophagales</taxon>
        <taxon>Cyclobacteriaceae</taxon>
        <taxon>Belliella</taxon>
    </lineage>
</organism>
<name>A0ABQ1MH28_9BACT</name>
<evidence type="ECO:0000256" key="1">
    <source>
        <dbReference type="ARBA" id="ARBA00005382"/>
    </source>
</evidence>
<protein>
    <submittedName>
        <fullName evidence="4">Glucuronoxylanase XynC</fullName>
    </submittedName>
</protein>
<evidence type="ECO:0000313" key="4">
    <source>
        <dbReference type="EMBL" id="GGC40671.1"/>
    </source>
</evidence>
<reference evidence="5" key="1">
    <citation type="journal article" date="2019" name="Int. J. Syst. Evol. Microbiol.">
        <title>The Global Catalogue of Microorganisms (GCM) 10K type strain sequencing project: providing services to taxonomists for standard genome sequencing and annotation.</title>
        <authorList>
            <consortium name="The Broad Institute Genomics Platform"/>
            <consortium name="The Broad Institute Genome Sequencing Center for Infectious Disease"/>
            <person name="Wu L."/>
            <person name="Ma J."/>
        </authorList>
    </citation>
    <scope>NUCLEOTIDE SEQUENCE [LARGE SCALE GENOMIC DNA]</scope>
    <source>
        <strain evidence="5">CGMCC 1.12479</strain>
    </source>
</reference>
<dbReference type="SUPFAM" id="SSF51445">
    <property type="entry name" value="(Trans)glycosidases"/>
    <property type="match status" value="1"/>
</dbReference>
<comment type="similarity">
    <text evidence="1">Belongs to the glycosyl hydrolase 30 family.</text>
</comment>
<sequence>MLGFLAACVEDESEAKKDIELSWSESTFPENDLPVTTGSFTIDVNWAYTQWIIKVEEVLEGDDFIEDITPRVAGSENFGNTTTRVAIRYKANESYSSNKIRLTLQASDGSGQKFEKILTQLGQEFTPLRINLNQDITHQKISGFGGGNMMWGTDFLSVKEIQLAYGTGTGELGLSIYRIRISPIRSDWPAVVNTVKEAKKHGAVILASPWSPPASMKSNNDLVGGYLLEENYDAYAQYLNDFVQFMAGEGAAVDIVSMQNEPDIQVSYESCDWTIPQILNFVKNHAQKIQGAKFTASESFNFNQSYTDQLLNDPEALANLDLVSGHIYGSGLAPYPLAEQKGVEVWMTEYLMNQNSGADINNWNRQEAVIWEETMGMLQTIHTSMISNWNAYIWWYIRRFYSFLGEGEQGTTREQTLRRGDAMAQFSKHVRPGYTRFSSGISEQRAIDITAYKGDNKIVIVLINKEESSIPALEIELPENYTSAKATVTSLNHRQNEVSISTENRVGTLELASKSITTIVIE</sequence>
<dbReference type="InterPro" id="IPR017853">
    <property type="entry name" value="GH"/>
</dbReference>
<evidence type="ECO:0000313" key="5">
    <source>
        <dbReference type="Proteomes" id="UP000635885"/>
    </source>
</evidence>
<keyword evidence="2" id="KW-0732">Signal</keyword>
<dbReference type="InterPro" id="IPR013780">
    <property type="entry name" value="Glyco_hydro_b"/>
</dbReference>
<proteinExistence type="inferred from homology"/>
<dbReference type="PANTHER" id="PTHR11069">
    <property type="entry name" value="GLUCOSYLCERAMIDASE"/>
    <property type="match status" value="1"/>
</dbReference>
<dbReference type="Gene3D" id="2.60.40.1180">
    <property type="entry name" value="Golgi alpha-mannosidase II"/>
    <property type="match status" value="1"/>
</dbReference>
<dbReference type="Gene3D" id="3.20.20.80">
    <property type="entry name" value="Glycosidases"/>
    <property type="match status" value="1"/>
</dbReference>
<dbReference type="EMBL" id="BMFD01000005">
    <property type="protein sequence ID" value="GGC40671.1"/>
    <property type="molecule type" value="Genomic_DNA"/>
</dbReference>